<dbReference type="EMBL" id="ML978070">
    <property type="protein sequence ID" value="KAF2015021.1"/>
    <property type="molecule type" value="Genomic_DNA"/>
</dbReference>
<evidence type="ECO:0000256" key="1">
    <source>
        <dbReference type="SAM" id="MobiDB-lite"/>
    </source>
</evidence>
<name>A0A6A5XQI4_9PLEO</name>
<dbReference type="RefSeq" id="XP_033383360.1">
    <property type="nucleotide sequence ID" value="XM_033522120.1"/>
</dbReference>
<keyword evidence="3" id="KW-1185">Reference proteome</keyword>
<evidence type="ECO:0000313" key="2">
    <source>
        <dbReference type="EMBL" id="KAF2015021.1"/>
    </source>
</evidence>
<dbReference type="GeneID" id="54279517"/>
<organism evidence="2 3">
    <name type="scientific">Aaosphaeria arxii CBS 175.79</name>
    <dbReference type="NCBI Taxonomy" id="1450172"/>
    <lineage>
        <taxon>Eukaryota</taxon>
        <taxon>Fungi</taxon>
        <taxon>Dikarya</taxon>
        <taxon>Ascomycota</taxon>
        <taxon>Pezizomycotina</taxon>
        <taxon>Dothideomycetes</taxon>
        <taxon>Pleosporomycetidae</taxon>
        <taxon>Pleosporales</taxon>
        <taxon>Pleosporales incertae sedis</taxon>
        <taxon>Aaosphaeria</taxon>
    </lineage>
</organism>
<proteinExistence type="predicted"/>
<protein>
    <submittedName>
        <fullName evidence="2">Uncharacterized protein</fullName>
    </submittedName>
</protein>
<dbReference type="AlphaFoldDB" id="A0A6A5XQI4"/>
<dbReference type="Proteomes" id="UP000799778">
    <property type="component" value="Unassembled WGS sequence"/>
</dbReference>
<evidence type="ECO:0000313" key="3">
    <source>
        <dbReference type="Proteomes" id="UP000799778"/>
    </source>
</evidence>
<sequence>MRAHLLLVARRKHSNLCVAPVRQPVHQSASSHTRNNDKPTHPLSASPATSSPGVPCLANASRINPHPLNPKLPTPISLSILSSILLTIPSNPSSPSSPPPPLFALAANTAIAPTSITLLLVVAFSPSSICLTSTPVPVSRLQ</sequence>
<accession>A0A6A5XQI4</accession>
<feature type="region of interest" description="Disordered" evidence="1">
    <location>
        <begin position="20"/>
        <end position="64"/>
    </location>
</feature>
<reference evidence="2" key="1">
    <citation type="journal article" date="2020" name="Stud. Mycol.">
        <title>101 Dothideomycetes genomes: a test case for predicting lifestyles and emergence of pathogens.</title>
        <authorList>
            <person name="Haridas S."/>
            <person name="Albert R."/>
            <person name="Binder M."/>
            <person name="Bloem J."/>
            <person name="Labutti K."/>
            <person name="Salamov A."/>
            <person name="Andreopoulos B."/>
            <person name="Baker S."/>
            <person name="Barry K."/>
            <person name="Bills G."/>
            <person name="Bluhm B."/>
            <person name="Cannon C."/>
            <person name="Castanera R."/>
            <person name="Culley D."/>
            <person name="Daum C."/>
            <person name="Ezra D."/>
            <person name="Gonzalez J."/>
            <person name="Henrissat B."/>
            <person name="Kuo A."/>
            <person name="Liang C."/>
            <person name="Lipzen A."/>
            <person name="Lutzoni F."/>
            <person name="Magnuson J."/>
            <person name="Mondo S."/>
            <person name="Nolan M."/>
            <person name="Ohm R."/>
            <person name="Pangilinan J."/>
            <person name="Park H.-J."/>
            <person name="Ramirez L."/>
            <person name="Alfaro M."/>
            <person name="Sun H."/>
            <person name="Tritt A."/>
            <person name="Yoshinaga Y."/>
            <person name="Zwiers L.-H."/>
            <person name="Turgeon B."/>
            <person name="Goodwin S."/>
            <person name="Spatafora J."/>
            <person name="Crous P."/>
            <person name="Grigoriev I."/>
        </authorList>
    </citation>
    <scope>NUCLEOTIDE SEQUENCE</scope>
    <source>
        <strain evidence="2">CBS 175.79</strain>
    </source>
</reference>
<gene>
    <name evidence="2" type="ORF">BU24DRAFT_226876</name>
</gene>